<protein>
    <submittedName>
        <fullName evidence="2">Uncharacterized protein</fullName>
    </submittedName>
</protein>
<gene>
    <name evidence="2" type="ORF">ECRASSUSDP1_LOCUS29123</name>
</gene>
<keyword evidence="1" id="KW-0175">Coiled coil</keyword>
<dbReference type="AlphaFoldDB" id="A0AAD1YB17"/>
<evidence type="ECO:0000256" key="1">
    <source>
        <dbReference type="SAM" id="Coils"/>
    </source>
</evidence>
<organism evidence="2 3">
    <name type="scientific">Euplotes crassus</name>
    <dbReference type="NCBI Taxonomy" id="5936"/>
    <lineage>
        <taxon>Eukaryota</taxon>
        <taxon>Sar</taxon>
        <taxon>Alveolata</taxon>
        <taxon>Ciliophora</taxon>
        <taxon>Intramacronucleata</taxon>
        <taxon>Spirotrichea</taxon>
        <taxon>Hypotrichia</taxon>
        <taxon>Euplotida</taxon>
        <taxon>Euplotidae</taxon>
        <taxon>Moneuplotes</taxon>
    </lineage>
</organism>
<sequence>MNKAHDFSKLIQISGKYNYNFDFYTQTNYVYLASNLVAEAKDKDTGLPLAMKFKWQRIRNSRIYNLNAIAGNVYQLSAEDVGCKIRVEATPLDDELYVGNAIAEFGPVTVEPSARQSLEYILGSGGSRFPVTIYQCEDRHKMIDEREFREGTLIINSKSIKLEEKVDFSGKKKEVFCCKYTIGHPRLDITSNDTKMLSIDYHDEDDFYGSEKGLNFSLDLRTLSRQSRDLIALSIRCFSALNYYKNSQIINTLNKDEKDLEDSPLKKSKKEKDTVTQLLMEVDYVKRELYEQISVNKELEEERNMARKQFLDLESEMEQTIEGYRIVLEDQEHSPEDTQFRAEFRNQLKLNETLQKEKNQLAEENMILQDEKKTTISKLEEKDGQMEQLKSQLMDMKKEYEKLKKEKDKCRRDAKKFAEEIRTCRRKIKKPKLS</sequence>
<dbReference type="Proteomes" id="UP001295684">
    <property type="component" value="Unassembled WGS sequence"/>
</dbReference>
<proteinExistence type="predicted"/>
<reference evidence="2" key="1">
    <citation type="submission" date="2023-07" db="EMBL/GenBank/DDBJ databases">
        <authorList>
            <consortium name="AG Swart"/>
            <person name="Singh M."/>
            <person name="Singh A."/>
            <person name="Seah K."/>
            <person name="Emmerich C."/>
        </authorList>
    </citation>
    <scope>NUCLEOTIDE SEQUENCE</scope>
    <source>
        <strain evidence="2">DP1</strain>
    </source>
</reference>
<keyword evidence="3" id="KW-1185">Reference proteome</keyword>
<feature type="coiled-coil region" evidence="1">
    <location>
        <begin position="344"/>
        <end position="420"/>
    </location>
</feature>
<accession>A0AAD1YB17</accession>
<name>A0AAD1YB17_EUPCR</name>
<evidence type="ECO:0000313" key="3">
    <source>
        <dbReference type="Proteomes" id="UP001295684"/>
    </source>
</evidence>
<evidence type="ECO:0000313" key="2">
    <source>
        <dbReference type="EMBL" id="CAI2387490.1"/>
    </source>
</evidence>
<dbReference type="EMBL" id="CAMPGE010029996">
    <property type="protein sequence ID" value="CAI2387490.1"/>
    <property type="molecule type" value="Genomic_DNA"/>
</dbReference>
<comment type="caution">
    <text evidence="2">The sequence shown here is derived from an EMBL/GenBank/DDBJ whole genome shotgun (WGS) entry which is preliminary data.</text>
</comment>